<dbReference type="RefSeq" id="WP_054797943.1">
    <property type="nucleotide sequence ID" value="NZ_JBDLZV010000001.1"/>
</dbReference>
<feature type="domain" description="D-isomer specific 2-hydroxyacid dehydrogenase catalytic" evidence="5">
    <location>
        <begin position="24"/>
        <end position="318"/>
    </location>
</feature>
<dbReference type="InterPro" id="IPR006139">
    <property type="entry name" value="D-isomer_2_OHA_DH_cat_dom"/>
</dbReference>
<proteinExistence type="inferred from homology"/>
<dbReference type="Pfam" id="PF02826">
    <property type="entry name" value="2-Hacid_dh_C"/>
    <property type="match status" value="1"/>
</dbReference>
<dbReference type="PANTHER" id="PTHR43761:SF1">
    <property type="entry name" value="D-ISOMER SPECIFIC 2-HYDROXYACID DEHYDROGENASE CATALYTIC DOMAIN-CONTAINING PROTEIN-RELATED"/>
    <property type="match status" value="1"/>
</dbReference>
<dbReference type="GO" id="GO:0016616">
    <property type="term" value="F:oxidoreductase activity, acting on the CH-OH group of donors, NAD or NADP as acceptor"/>
    <property type="evidence" value="ECO:0007669"/>
    <property type="project" value="InterPro"/>
</dbReference>
<evidence type="ECO:0000259" key="5">
    <source>
        <dbReference type="Pfam" id="PF00389"/>
    </source>
</evidence>
<keyword evidence="8" id="KW-1185">Reference proteome</keyword>
<feature type="domain" description="D-isomer specific 2-hydroxyacid dehydrogenase NAD-binding" evidence="6">
    <location>
        <begin position="107"/>
        <end position="287"/>
    </location>
</feature>
<dbReference type="PROSITE" id="PS00670">
    <property type="entry name" value="D_2_HYDROXYACID_DH_2"/>
    <property type="match status" value="1"/>
</dbReference>
<dbReference type="Proteomes" id="UP000450917">
    <property type="component" value="Unassembled WGS sequence"/>
</dbReference>
<dbReference type="SUPFAM" id="SSF51735">
    <property type="entry name" value="NAD(P)-binding Rossmann-fold domains"/>
    <property type="match status" value="1"/>
</dbReference>
<dbReference type="Pfam" id="PF00389">
    <property type="entry name" value="2-Hacid_dh"/>
    <property type="match status" value="1"/>
</dbReference>
<dbReference type="PANTHER" id="PTHR43761">
    <property type="entry name" value="D-ISOMER SPECIFIC 2-HYDROXYACID DEHYDROGENASE FAMILY PROTEIN (AFU_ORTHOLOGUE AFUA_1G13630)"/>
    <property type="match status" value="1"/>
</dbReference>
<evidence type="ECO:0000256" key="4">
    <source>
        <dbReference type="RuleBase" id="RU003719"/>
    </source>
</evidence>
<evidence type="ECO:0000256" key="1">
    <source>
        <dbReference type="ARBA" id="ARBA00005854"/>
    </source>
</evidence>
<organism evidence="7 8">
    <name type="scientific">Paenibacillus validus</name>
    <dbReference type="NCBI Taxonomy" id="44253"/>
    <lineage>
        <taxon>Bacteria</taxon>
        <taxon>Bacillati</taxon>
        <taxon>Bacillota</taxon>
        <taxon>Bacilli</taxon>
        <taxon>Bacillales</taxon>
        <taxon>Paenibacillaceae</taxon>
        <taxon>Paenibacillus</taxon>
    </lineage>
</organism>
<evidence type="ECO:0000259" key="6">
    <source>
        <dbReference type="Pfam" id="PF02826"/>
    </source>
</evidence>
<accession>A0A7X3CRX6</accession>
<dbReference type="InterPro" id="IPR050418">
    <property type="entry name" value="D-iso_2-hydroxyacid_DH_PdxB"/>
</dbReference>
<evidence type="ECO:0000256" key="3">
    <source>
        <dbReference type="ARBA" id="ARBA00023027"/>
    </source>
</evidence>
<dbReference type="InterPro" id="IPR036291">
    <property type="entry name" value="NAD(P)-bd_dom_sf"/>
</dbReference>
<dbReference type="GO" id="GO:0051287">
    <property type="term" value="F:NAD binding"/>
    <property type="evidence" value="ECO:0007669"/>
    <property type="project" value="InterPro"/>
</dbReference>
<dbReference type="AlphaFoldDB" id="A0A7X3CRX6"/>
<gene>
    <name evidence="7" type="ORF">GNP93_01880</name>
</gene>
<dbReference type="FunFam" id="3.40.50.720:FF:000203">
    <property type="entry name" value="D-3-phosphoglycerate dehydrogenase (SerA)"/>
    <property type="match status" value="1"/>
</dbReference>
<protein>
    <submittedName>
        <fullName evidence="7">D-2-hydroxyacid dehydrogenase</fullName>
    </submittedName>
</protein>
<evidence type="ECO:0000313" key="7">
    <source>
        <dbReference type="EMBL" id="MUG69417.1"/>
    </source>
</evidence>
<dbReference type="PROSITE" id="PS00671">
    <property type="entry name" value="D_2_HYDROXYACID_DH_3"/>
    <property type="match status" value="1"/>
</dbReference>
<dbReference type="EMBL" id="WNZX01000001">
    <property type="protein sequence ID" value="MUG69417.1"/>
    <property type="molecule type" value="Genomic_DNA"/>
</dbReference>
<keyword evidence="3" id="KW-0520">NAD</keyword>
<keyword evidence="2 4" id="KW-0560">Oxidoreductase</keyword>
<dbReference type="Gene3D" id="3.40.50.720">
    <property type="entry name" value="NAD(P)-binding Rossmann-like Domain"/>
    <property type="match status" value="2"/>
</dbReference>
<sequence>MNIVVLDGYTLNPGDLSWSEWEKLGRLVVYDRTSPEEIVDRAYEAEILITNKTPLSADTLARLPKLKYIGVLATGYNVIDTEAARQRGIPVTNVPTYGTQSVAQFVFALLLELSSQVGRHDEAVKQGEWSRSQDFCFTRSTLVELSGKTMGLVGLGRIGGQTARIARALDMRVLAAGSGRTTPPPHEDVEWVPLERLLAESDVVSLHCPLTPATERMINAERIELMKRSAFLINTSRGALIDEQALAQALHAGRIAGAALDVLAVEPPPAEHPLLTAPNCIITPHIAWATQEARARLMATAVDNVRSFMNGVTVNAVNNLGG</sequence>
<reference evidence="7 8" key="1">
    <citation type="submission" date="2019-11" db="EMBL/GenBank/DDBJ databases">
        <title>Draft genome sequences of five Paenibacillus species of dairy origin.</title>
        <authorList>
            <person name="Olajide A.M."/>
            <person name="Chen S."/>
            <person name="Lapointe G."/>
        </authorList>
    </citation>
    <scope>NUCLEOTIDE SEQUENCE [LARGE SCALE GENOMIC DNA]</scope>
    <source>
        <strain evidence="7 8">2CS3</strain>
    </source>
</reference>
<dbReference type="InterPro" id="IPR006140">
    <property type="entry name" value="D-isomer_DH_NAD-bd"/>
</dbReference>
<dbReference type="SUPFAM" id="SSF52283">
    <property type="entry name" value="Formate/glycerate dehydrogenase catalytic domain-like"/>
    <property type="match status" value="1"/>
</dbReference>
<dbReference type="InterPro" id="IPR029753">
    <property type="entry name" value="D-isomer_DH_CS"/>
</dbReference>
<name>A0A7X3CRX6_9BACL</name>
<evidence type="ECO:0000256" key="2">
    <source>
        <dbReference type="ARBA" id="ARBA00023002"/>
    </source>
</evidence>
<evidence type="ECO:0000313" key="8">
    <source>
        <dbReference type="Proteomes" id="UP000450917"/>
    </source>
</evidence>
<comment type="caution">
    <text evidence="7">The sequence shown here is derived from an EMBL/GenBank/DDBJ whole genome shotgun (WGS) entry which is preliminary data.</text>
</comment>
<dbReference type="CDD" id="cd12162">
    <property type="entry name" value="2-Hacid_dh_4"/>
    <property type="match status" value="1"/>
</dbReference>
<comment type="similarity">
    <text evidence="1 4">Belongs to the D-isomer specific 2-hydroxyacid dehydrogenase family.</text>
</comment>